<dbReference type="AlphaFoldDB" id="A0A0H3HB88"/>
<proteinExistence type="predicted"/>
<evidence type="ECO:0000313" key="1">
    <source>
        <dbReference type="EMBL" id="AEX03630.1"/>
    </source>
</evidence>
<dbReference type="Proteomes" id="UP000007843">
    <property type="component" value="Chromosome"/>
</dbReference>
<gene>
    <name evidence="1" type="ordered locus">KOX_09520</name>
</gene>
<evidence type="ECO:0000313" key="2">
    <source>
        <dbReference type="Proteomes" id="UP000007843"/>
    </source>
</evidence>
<reference evidence="1 2" key="1">
    <citation type="journal article" date="2012" name="J. Bacteriol.">
        <title>Complete genome sequence of Klebsiella oxytoca KCTC 1686, used in production of 2,3-butanediol.</title>
        <authorList>
            <person name="Shin S.H."/>
            <person name="Kim S."/>
            <person name="Kim J.Y."/>
            <person name="Lee S."/>
            <person name="Um Y."/>
            <person name="Oh M.K."/>
            <person name="Kim Y.R."/>
            <person name="Lee J."/>
            <person name="Yang K.S."/>
        </authorList>
    </citation>
    <scope>NUCLEOTIDE SEQUENCE [LARGE SCALE GENOMIC DNA]</scope>
    <source>
        <strain evidence="2">ATCC 8724 / DSM 4798 / JCM 20051 / NBRC 3318 / NRRL B-199 / KCTC 1686</strain>
    </source>
</reference>
<name>A0A0H3HB88_KLEM8</name>
<protein>
    <submittedName>
        <fullName evidence="1">Uncharacterized protein</fullName>
    </submittedName>
</protein>
<organism evidence="1 2">
    <name type="scientific">Klebsiella michiganensis (strain ATCC 8724 / DSM 4798 / JCM 20051 / NBRC 3318 / NRRL B-199 / KCTC 1686 / BUCSAV 143 / CCM 1901)</name>
    <dbReference type="NCBI Taxonomy" id="1006551"/>
    <lineage>
        <taxon>Bacteria</taxon>
        <taxon>Pseudomonadati</taxon>
        <taxon>Pseudomonadota</taxon>
        <taxon>Gammaproteobacteria</taxon>
        <taxon>Enterobacterales</taxon>
        <taxon>Enterobacteriaceae</taxon>
        <taxon>Klebsiella/Raoultella group</taxon>
        <taxon>Klebsiella</taxon>
    </lineage>
</organism>
<dbReference type="KEGG" id="kox:KOX_09520"/>
<dbReference type="HOGENOM" id="CLU_1967617_0_0_6"/>
<dbReference type="EMBL" id="CP003218">
    <property type="protein sequence ID" value="AEX03630.1"/>
    <property type="molecule type" value="Genomic_DNA"/>
</dbReference>
<sequence length="127" mass="14103">MAPSVAFGYTSSQVEIPLGVEIIRNFASGRFAAYERLSRRSRSGSFVGGFSLFKKGLTVVIKDVFNDQIGLQGIFGMNCVKVVFVQINFSTLLQWHRLLTVTNVCYQRYESGSSANCGGRKSMKLFI</sequence>
<accession>A0A0H3HB88</accession>